<evidence type="ECO:0000256" key="3">
    <source>
        <dbReference type="ARBA" id="ARBA00022598"/>
    </source>
</evidence>
<organism evidence="12 13">
    <name type="scientific">Primorskyibacter flagellatus</name>
    <dbReference type="NCBI Taxonomy" id="1387277"/>
    <lineage>
        <taxon>Bacteria</taxon>
        <taxon>Pseudomonadati</taxon>
        <taxon>Pseudomonadota</taxon>
        <taxon>Alphaproteobacteria</taxon>
        <taxon>Rhodobacterales</taxon>
        <taxon>Roseobacteraceae</taxon>
        <taxon>Primorskyibacter</taxon>
    </lineage>
</organism>
<gene>
    <name evidence="12" type="ORF">GCM10011360_14970</name>
</gene>
<dbReference type="GO" id="GO:0005524">
    <property type="term" value="F:ATP binding"/>
    <property type="evidence" value="ECO:0007669"/>
    <property type="project" value="UniProtKB-KW"/>
</dbReference>
<dbReference type="InterPro" id="IPR027303">
    <property type="entry name" value="Gln_synth_gly_rich_site"/>
</dbReference>
<dbReference type="Proteomes" id="UP000612855">
    <property type="component" value="Unassembled WGS sequence"/>
</dbReference>
<keyword evidence="3 12" id="KW-0436">Ligase</keyword>
<evidence type="ECO:0000259" key="11">
    <source>
        <dbReference type="PROSITE" id="PS51987"/>
    </source>
</evidence>
<dbReference type="Gene3D" id="3.10.20.70">
    <property type="entry name" value="Glutamine synthetase, N-terminal domain"/>
    <property type="match status" value="1"/>
</dbReference>
<dbReference type="EMBL" id="BMFJ01000001">
    <property type="protein sequence ID" value="GGE27750.1"/>
    <property type="molecule type" value="Genomic_DNA"/>
</dbReference>
<dbReference type="PROSITE" id="PS00181">
    <property type="entry name" value="GLNA_ATP"/>
    <property type="match status" value="1"/>
</dbReference>
<evidence type="ECO:0000259" key="10">
    <source>
        <dbReference type="PROSITE" id="PS51986"/>
    </source>
</evidence>
<dbReference type="AlphaFoldDB" id="A0A917A4X7"/>
<reference evidence="13" key="1">
    <citation type="journal article" date="2019" name="Int. J. Syst. Evol. Microbiol.">
        <title>The Global Catalogue of Microorganisms (GCM) 10K type strain sequencing project: providing services to taxonomists for standard genome sequencing and annotation.</title>
        <authorList>
            <consortium name="The Broad Institute Genomics Platform"/>
            <consortium name="The Broad Institute Genome Sequencing Center for Infectious Disease"/>
            <person name="Wu L."/>
            <person name="Ma J."/>
        </authorList>
    </citation>
    <scope>NUCLEOTIDE SEQUENCE [LARGE SCALE GENOMIC DNA]</scope>
    <source>
        <strain evidence="13">CGMCC 1.12664</strain>
    </source>
</reference>
<dbReference type="InterPro" id="IPR008146">
    <property type="entry name" value="Gln_synth_cat_dom"/>
</dbReference>
<comment type="similarity">
    <text evidence="8 9">Belongs to the glutamine synthetase family.</text>
</comment>
<evidence type="ECO:0000256" key="9">
    <source>
        <dbReference type="RuleBase" id="RU000384"/>
    </source>
</evidence>
<dbReference type="InterPro" id="IPR017536">
    <property type="entry name" value="Glutamine_synthetase_typeIII"/>
</dbReference>
<comment type="caution">
    <text evidence="12">The sequence shown here is derived from an EMBL/GenBank/DDBJ whole genome shotgun (WGS) entry which is preliminary data.</text>
</comment>
<evidence type="ECO:0000256" key="2">
    <source>
        <dbReference type="ARBA" id="ARBA00003117"/>
    </source>
</evidence>
<evidence type="ECO:0000256" key="4">
    <source>
        <dbReference type="ARBA" id="ARBA00022741"/>
    </source>
</evidence>
<dbReference type="PANTHER" id="PTHR43785">
    <property type="entry name" value="GAMMA-GLUTAMYLPUTRESCINE SYNTHETASE"/>
    <property type="match status" value="1"/>
</dbReference>
<dbReference type="PANTHER" id="PTHR43785:SF12">
    <property type="entry name" value="TYPE-1 GLUTAMINE SYNTHETASE 2"/>
    <property type="match status" value="1"/>
</dbReference>
<keyword evidence="5" id="KW-0067">ATP-binding</keyword>
<sequence length="438" mass="47628">MSKLATFAAERGVKYFMISYTDLFGGQRAKLVPAQAIAEMETEGAAFAGFATWLDLTPAHPDMLAVPDPAAAIQLPWKPEVAWVPANCVMDGGEVAQAPRNVLRRMVAAAADQGLRVKTGVEAEFFLLTPEGDAISDGFDTAEKPCYDQQAVMRRYDVIAEVCDYMLGLGWGPYQNDHEDANGQFEMNWEYDDALVTADRHSFFKFMVKSVAEKHGLRATFMPKPVEGLTGNGCHTHISVWDMDGKTNAFAGKGKGPTGEVGLSKQGAHFLGGIMAHGEALPAITNPTVNSYKRINAPRTVSGATWAPNTLTWTGNNRTHMVRVPGPGRFELRLPDGAANPYLLQAAIIAAGLSGLKSKADPGPRLDIDMYAEGHTVTDAKRLPLNLLDAIRAFEADTAFGEMLGTGFAASYAKLKHREWLSYTAHFSQWEKDTTLDI</sequence>
<dbReference type="Gene3D" id="3.30.590.10">
    <property type="entry name" value="Glutamine synthetase/guanido kinase, catalytic domain"/>
    <property type="match status" value="1"/>
</dbReference>
<evidence type="ECO:0000256" key="6">
    <source>
        <dbReference type="ARBA" id="ARBA00022842"/>
    </source>
</evidence>
<dbReference type="GO" id="GO:0004356">
    <property type="term" value="F:glutamine synthetase activity"/>
    <property type="evidence" value="ECO:0007669"/>
    <property type="project" value="InterPro"/>
</dbReference>
<dbReference type="Pfam" id="PF00120">
    <property type="entry name" value="Gln-synt_C"/>
    <property type="match status" value="1"/>
</dbReference>
<dbReference type="InterPro" id="IPR036651">
    <property type="entry name" value="Gln_synt_N_sf"/>
</dbReference>
<dbReference type="RefSeq" id="WP_188477032.1">
    <property type="nucleotide sequence ID" value="NZ_BMFJ01000001.1"/>
</dbReference>
<dbReference type="SMART" id="SM01230">
    <property type="entry name" value="Gln-synt_C"/>
    <property type="match status" value="1"/>
</dbReference>
<proteinExistence type="inferred from homology"/>
<evidence type="ECO:0000256" key="5">
    <source>
        <dbReference type="ARBA" id="ARBA00022840"/>
    </source>
</evidence>
<protein>
    <submittedName>
        <fullName evidence="12">Type III glutamate--ammonia ligase</fullName>
    </submittedName>
</protein>
<feature type="domain" description="GS catalytic" evidence="11">
    <location>
        <begin position="99"/>
        <end position="438"/>
    </location>
</feature>
<dbReference type="InterPro" id="IPR008147">
    <property type="entry name" value="Gln_synt_N"/>
</dbReference>
<feature type="domain" description="GS beta-grasp" evidence="10">
    <location>
        <begin position="11"/>
        <end position="93"/>
    </location>
</feature>
<dbReference type="PROSITE" id="PS51987">
    <property type="entry name" value="GS_CATALYTIC"/>
    <property type="match status" value="1"/>
</dbReference>
<evidence type="ECO:0000256" key="1">
    <source>
        <dbReference type="ARBA" id="ARBA00001946"/>
    </source>
</evidence>
<comment type="function">
    <text evidence="2">Catalyzes the ATP-dependent biosynthesis of glutamine from glutamate and ammonia.</text>
</comment>
<dbReference type="PROSITE" id="PS51986">
    <property type="entry name" value="GS_BETA_GRASP"/>
    <property type="match status" value="1"/>
</dbReference>
<comment type="cofactor">
    <cofactor evidence="1">
        <name>Mg(2+)</name>
        <dbReference type="ChEBI" id="CHEBI:18420"/>
    </cofactor>
</comment>
<evidence type="ECO:0000313" key="12">
    <source>
        <dbReference type="EMBL" id="GGE27750.1"/>
    </source>
</evidence>
<accession>A0A917A4X7</accession>
<keyword evidence="13" id="KW-1185">Reference proteome</keyword>
<evidence type="ECO:0000256" key="8">
    <source>
        <dbReference type="PROSITE-ProRule" id="PRU01330"/>
    </source>
</evidence>
<keyword evidence="6" id="KW-0460">Magnesium</keyword>
<dbReference type="SUPFAM" id="SSF54368">
    <property type="entry name" value="Glutamine synthetase, N-terminal domain"/>
    <property type="match status" value="1"/>
</dbReference>
<dbReference type="SUPFAM" id="SSF55931">
    <property type="entry name" value="Glutamine synthetase/guanido kinase"/>
    <property type="match status" value="1"/>
</dbReference>
<keyword evidence="7" id="KW-0535">Nitrogen fixation</keyword>
<dbReference type="NCBIfam" id="TIGR03105">
    <property type="entry name" value="gln_synth_III"/>
    <property type="match status" value="1"/>
</dbReference>
<dbReference type="InterPro" id="IPR014746">
    <property type="entry name" value="Gln_synth/guanido_kin_cat_dom"/>
</dbReference>
<evidence type="ECO:0000256" key="7">
    <source>
        <dbReference type="ARBA" id="ARBA00023231"/>
    </source>
</evidence>
<dbReference type="GO" id="GO:0006542">
    <property type="term" value="P:glutamine biosynthetic process"/>
    <property type="evidence" value="ECO:0007669"/>
    <property type="project" value="InterPro"/>
</dbReference>
<evidence type="ECO:0000313" key="13">
    <source>
        <dbReference type="Proteomes" id="UP000612855"/>
    </source>
</evidence>
<name>A0A917A4X7_9RHOB</name>
<keyword evidence="4" id="KW-0547">Nucleotide-binding</keyword>